<accession>A0A923HTL6</accession>
<dbReference type="InterPro" id="IPR036390">
    <property type="entry name" value="WH_DNA-bd_sf"/>
</dbReference>
<dbReference type="EMBL" id="WJBD01000001">
    <property type="protein sequence ID" value="MBC3886962.1"/>
    <property type="molecule type" value="Genomic_DNA"/>
</dbReference>
<reference evidence="2" key="2">
    <citation type="submission" date="2020-10" db="EMBL/GenBank/DDBJ databases">
        <title>Comparative genomics of the Acetobacterium genus.</title>
        <authorList>
            <person name="Marshall C."/>
            <person name="May H."/>
            <person name="Norman S."/>
        </authorList>
    </citation>
    <scope>NUCLEOTIDE SEQUENCE</scope>
    <source>
        <strain evidence="2">DER-2019</strain>
    </source>
</reference>
<dbReference type="Pfam" id="PF02082">
    <property type="entry name" value="Rrf2"/>
    <property type="match status" value="1"/>
</dbReference>
<dbReference type="GO" id="GO:0003677">
    <property type="term" value="F:DNA binding"/>
    <property type="evidence" value="ECO:0007669"/>
    <property type="project" value="UniProtKB-KW"/>
</dbReference>
<gene>
    <name evidence="2" type="ORF">GH810_01355</name>
</gene>
<dbReference type="InterPro" id="IPR036388">
    <property type="entry name" value="WH-like_DNA-bd_sf"/>
</dbReference>
<protein>
    <submittedName>
        <fullName evidence="2">Rrf2 family transcriptional regulator</fullName>
    </submittedName>
</protein>
<dbReference type="NCBIfam" id="TIGR00738">
    <property type="entry name" value="rrf2_super"/>
    <property type="match status" value="1"/>
</dbReference>
<dbReference type="PANTHER" id="PTHR33221">
    <property type="entry name" value="WINGED HELIX-TURN-HELIX TRANSCRIPTIONAL REGULATOR, RRF2 FAMILY"/>
    <property type="match status" value="1"/>
</dbReference>
<proteinExistence type="predicted"/>
<dbReference type="Gene3D" id="1.10.10.10">
    <property type="entry name" value="Winged helix-like DNA-binding domain superfamily/Winged helix DNA-binding domain"/>
    <property type="match status" value="1"/>
</dbReference>
<comment type="caution">
    <text evidence="2">The sequence shown here is derived from an EMBL/GenBank/DDBJ whole genome shotgun (WGS) entry which is preliminary data.</text>
</comment>
<evidence type="ECO:0000256" key="1">
    <source>
        <dbReference type="ARBA" id="ARBA00023125"/>
    </source>
</evidence>
<dbReference type="GO" id="GO:0003700">
    <property type="term" value="F:DNA-binding transcription factor activity"/>
    <property type="evidence" value="ECO:0007669"/>
    <property type="project" value="TreeGrafter"/>
</dbReference>
<sequence length="135" mass="14851">MRLSTKGRYGVLAMVELALQYGKGPLSIKEIAERQNFSDSYMEQLFSALKMAGLVKSLRGAHGGYVLARDPNDITVGEIIRALEGPIELADCVNGEEGFTCIKSPECVTKSLWKDINDSISNIIDNRSLQDLLTK</sequence>
<dbReference type="PANTHER" id="PTHR33221:SF5">
    <property type="entry name" value="HTH-TYPE TRANSCRIPTIONAL REGULATOR ISCR"/>
    <property type="match status" value="1"/>
</dbReference>
<dbReference type="InterPro" id="IPR000944">
    <property type="entry name" value="Tscrpt_reg_Rrf2"/>
</dbReference>
<dbReference type="Proteomes" id="UP000616595">
    <property type="component" value="Unassembled WGS sequence"/>
</dbReference>
<name>A0A923HTL6_9FIRM</name>
<organism evidence="2 3">
    <name type="scientific">Acetobacterium paludosum</name>
    <dbReference type="NCBI Taxonomy" id="52693"/>
    <lineage>
        <taxon>Bacteria</taxon>
        <taxon>Bacillati</taxon>
        <taxon>Bacillota</taxon>
        <taxon>Clostridia</taxon>
        <taxon>Eubacteriales</taxon>
        <taxon>Eubacteriaceae</taxon>
        <taxon>Acetobacterium</taxon>
    </lineage>
</organism>
<dbReference type="RefSeq" id="WP_148565580.1">
    <property type="nucleotide sequence ID" value="NZ_RXYA01000001.1"/>
</dbReference>
<dbReference type="GO" id="GO:0005829">
    <property type="term" value="C:cytosol"/>
    <property type="evidence" value="ECO:0007669"/>
    <property type="project" value="TreeGrafter"/>
</dbReference>
<dbReference type="InterPro" id="IPR030489">
    <property type="entry name" value="TR_Rrf2-type_CS"/>
</dbReference>
<dbReference type="AlphaFoldDB" id="A0A923HTL6"/>
<evidence type="ECO:0000313" key="3">
    <source>
        <dbReference type="Proteomes" id="UP000616595"/>
    </source>
</evidence>
<evidence type="ECO:0000313" key="2">
    <source>
        <dbReference type="EMBL" id="MBC3886962.1"/>
    </source>
</evidence>
<dbReference type="OrthoDB" id="9808360at2"/>
<dbReference type="SUPFAM" id="SSF46785">
    <property type="entry name" value="Winged helix' DNA-binding domain"/>
    <property type="match status" value="1"/>
</dbReference>
<keyword evidence="3" id="KW-1185">Reference proteome</keyword>
<dbReference type="PROSITE" id="PS01332">
    <property type="entry name" value="HTH_RRF2_1"/>
    <property type="match status" value="1"/>
</dbReference>
<reference evidence="2" key="1">
    <citation type="submission" date="2019-10" db="EMBL/GenBank/DDBJ databases">
        <authorList>
            <person name="Ross D.E."/>
            <person name="Gulliver D."/>
        </authorList>
    </citation>
    <scope>NUCLEOTIDE SEQUENCE</scope>
    <source>
        <strain evidence="2">DER-2019</strain>
    </source>
</reference>
<keyword evidence="1" id="KW-0238">DNA-binding</keyword>
<dbReference type="PROSITE" id="PS51197">
    <property type="entry name" value="HTH_RRF2_2"/>
    <property type="match status" value="1"/>
</dbReference>